<dbReference type="RefSeq" id="XP_033670157.1">
    <property type="nucleotide sequence ID" value="XM_033812103.1"/>
</dbReference>
<evidence type="ECO:0000313" key="2">
    <source>
        <dbReference type="EMBL" id="KAF2169268.1"/>
    </source>
</evidence>
<dbReference type="Proteomes" id="UP000799537">
    <property type="component" value="Unassembled WGS sequence"/>
</dbReference>
<keyword evidence="1" id="KW-0732">Signal</keyword>
<dbReference type="SUPFAM" id="SSF89372">
    <property type="entry name" value="Fucose-specific lectin"/>
    <property type="match status" value="2"/>
</dbReference>
<dbReference type="Gene3D" id="2.120.10.70">
    <property type="entry name" value="Fucose-specific lectin"/>
    <property type="match status" value="2"/>
</dbReference>
<feature type="signal peptide" evidence="1">
    <location>
        <begin position="1"/>
        <end position="18"/>
    </location>
</feature>
<feature type="chain" id="PRO_5025342849" description="Fucose-specific lectin" evidence="1">
    <location>
        <begin position="19"/>
        <end position="408"/>
    </location>
</feature>
<sequence>MRLLIYTALCGLIQRAVGTWTPIAALSWAPSQISVFFNANGILRRKYYTSRSGWQPFEGRFERLSSKIGWLSRPTAVSWGENRGDVFLYDDNGRTLHKYWDGTTWHPQGLEQLASSSENRTFGGRLSAASSGKDRLDVVDMIVNNSHTYVGDYVHLYWDGHEWNGWKDWSEKGVAFSSPPSIVSWGPDRFDVFGVDANQTVRHKYWDGKKYNDGWELLDRSTCDGEENNCDPPDGFKSDSVTASSWGPGRWDVWAVGNDAQLWHTYWDGSSIKPCEPLGGSFEAASQVLHWSQDRIDIVVFGGTEGDPYLYKYGYWDGSHWHWKPSAEDWIKKDIDGGFDRGRTTVKIPLSLRVQINVFAGALYFSSFDEYVETCKFLGVVSFPAKTGWGSRYRRFHSGRWSTSQWQQ</sequence>
<accession>A0A6A6CSV2</accession>
<dbReference type="GeneID" id="54565375"/>
<dbReference type="AlphaFoldDB" id="A0A6A6CSV2"/>
<gene>
    <name evidence="2" type="ORF">M409DRAFT_52531</name>
</gene>
<dbReference type="OrthoDB" id="406838at2759"/>
<keyword evidence="3" id="KW-1185">Reference proteome</keyword>
<proteinExistence type="predicted"/>
<reference evidence="2" key="1">
    <citation type="journal article" date="2020" name="Stud. Mycol.">
        <title>101 Dothideomycetes genomes: a test case for predicting lifestyles and emergence of pathogens.</title>
        <authorList>
            <person name="Haridas S."/>
            <person name="Albert R."/>
            <person name="Binder M."/>
            <person name="Bloem J."/>
            <person name="Labutti K."/>
            <person name="Salamov A."/>
            <person name="Andreopoulos B."/>
            <person name="Baker S."/>
            <person name="Barry K."/>
            <person name="Bills G."/>
            <person name="Bluhm B."/>
            <person name="Cannon C."/>
            <person name="Castanera R."/>
            <person name="Culley D."/>
            <person name="Daum C."/>
            <person name="Ezra D."/>
            <person name="Gonzalez J."/>
            <person name="Henrissat B."/>
            <person name="Kuo A."/>
            <person name="Liang C."/>
            <person name="Lipzen A."/>
            <person name="Lutzoni F."/>
            <person name="Magnuson J."/>
            <person name="Mondo S."/>
            <person name="Nolan M."/>
            <person name="Ohm R."/>
            <person name="Pangilinan J."/>
            <person name="Park H.-J."/>
            <person name="Ramirez L."/>
            <person name="Alfaro M."/>
            <person name="Sun H."/>
            <person name="Tritt A."/>
            <person name="Yoshinaga Y."/>
            <person name="Zwiers L.-H."/>
            <person name="Turgeon B."/>
            <person name="Goodwin S."/>
            <person name="Spatafora J."/>
            <person name="Crous P."/>
            <person name="Grigoriev I."/>
        </authorList>
    </citation>
    <scope>NUCLEOTIDE SEQUENCE</scope>
    <source>
        <strain evidence="2">ATCC 36951</strain>
    </source>
</reference>
<evidence type="ECO:0000313" key="3">
    <source>
        <dbReference type="Proteomes" id="UP000799537"/>
    </source>
</evidence>
<evidence type="ECO:0008006" key="4">
    <source>
        <dbReference type="Google" id="ProtNLM"/>
    </source>
</evidence>
<dbReference type="EMBL" id="ML993588">
    <property type="protein sequence ID" value="KAF2169268.1"/>
    <property type="molecule type" value="Genomic_DNA"/>
</dbReference>
<name>A0A6A6CSV2_ZASCE</name>
<organism evidence="2 3">
    <name type="scientific">Zasmidium cellare ATCC 36951</name>
    <dbReference type="NCBI Taxonomy" id="1080233"/>
    <lineage>
        <taxon>Eukaryota</taxon>
        <taxon>Fungi</taxon>
        <taxon>Dikarya</taxon>
        <taxon>Ascomycota</taxon>
        <taxon>Pezizomycotina</taxon>
        <taxon>Dothideomycetes</taxon>
        <taxon>Dothideomycetidae</taxon>
        <taxon>Mycosphaerellales</taxon>
        <taxon>Mycosphaerellaceae</taxon>
        <taxon>Zasmidium</taxon>
    </lineage>
</organism>
<protein>
    <recommendedName>
        <fullName evidence="4">Fucose-specific lectin</fullName>
    </recommendedName>
</protein>
<evidence type="ECO:0000256" key="1">
    <source>
        <dbReference type="SAM" id="SignalP"/>
    </source>
</evidence>